<feature type="region of interest" description="Disordered" evidence="1">
    <location>
        <begin position="1090"/>
        <end position="1115"/>
    </location>
</feature>
<gene>
    <name evidence="2" type="ORF">EAG_15080</name>
</gene>
<evidence type="ECO:0000313" key="3">
    <source>
        <dbReference type="Proteomes" id="UP000000311"/>
    </source>
</evidence>
<feature type="compositionally biased region" description="Basic and acidic residues" evidence="1">
    <location>
        <begin position="647"/>
        <end position="658"/>
    </location>
</feature>
<dbReference type="Proteomes" id="UP000000311">
    <property type="component" value="Unassembled WGS sequence"/>
</dbReference>
<organism evidence="3">
    <name type="scientific">Camponotus floridanus</name>
    <name type="common">Florida carpenter ant</name>
    <dbReference type="NCBI Taxonomy" id="104421"/>
    <lineage>
        <taxon>Eukaryota</taxon>
        <taxon>Metazoa</taxon>
        <taxon>Ecdysozoa</taxon>
        <taxon>Arthropoda</taxon>
        <taxon>Hexapoda</taxon>
        <taxon>Insecta</taxon>
        <taxon>Pterygota</taxon>
        <taxon>Neoptera</taxon>
        <taxon>Endopterygota</taxon>
        <taxon>Hymenoptera</taxon>
        <taxon>Apocrita</taxon>
        <taxon>Aculeata</taxon>
        <taxon>Formicoidea</taxon>
        <taxon>Formicidae</taxon>
        <taxon>Formicinae</taxon>
        <taxon>Camponotus</taxon>
    </lineage>
</organism>
<dbReference type="OMA" id="WLKDIFN"/>
<evidence type="ECO:0000313" key="2">
    <source>
        <dbReference type="EMBL" id="EFN67298.1"/>
    </source>
</evidence>
<feature type="compositionally biased region" description="Basic and acidic residues" evidence="1">
    <location>
        <begin position="752"/>
        <end position="762"/>
    </location>
</feature>
<dbReference type="OrthoDB" id="7698744at2759"/>
<feature type="compositionally biased region" description="Basic and acidic residues" evidence="1">
    <location>
        <begin position="667"/>
        <end position="681"/>
    </location>
</feature>
<proteinExistence type="predicted"/>
<feature type="region of interest" description="Disordered" evidence="1">
    <location>
        <begin position="739"/>
        <end position="793"/>
    </location>
</feature>
<feature type="region of interest" description="Disordered" evidence="1">
    <location>
        <begin position="1320"/>
        <end position="1343"/>
    </location>
</feature>
<feature type="region of interest" description="Disordered" evidence="1">
    <location>
        <begin position="631"/>
        <end position="693"/>
    </location>
</feature>
<keyword evidence="3" id="KW-1185">Reference proteome</keyword>
<accession>E2AGY3</accession>
<reference evidence="2 3" key="1">
    <citation type="journal article" date="2010" name="Science">
        <title>Genomic comparison of the ants Camponotus floridanus and Harpegnathos saltator.</title>
        <authorList>
            <person name="Bonasio R."/>
            <person name="Zhang G."/>
            <person name="Ye C."/>
            <person name="Mutti N.S."/>
            <person name="Fang X."/>
            <person name="Qin N."/>
            <person name="Donahue G."/>
            <person name="Yang P."/>
            <person name="Li Q."/>
            <person name="Li C."/>
            <person name="Zhang P."/>
            <person name="Huang Z."/>
            <person name="Berger S.L."/>
            <person name="Reinberg D."/>
            <person name="Wang J."/>
            <person name="Liebig J."/>
        </authorList>
    </citation>
    <scope>NUCLEOTIDE SEQUENCE [LARGE SCALE GENOMIC DNA]</scope>
    <source>
        <strain evidence="3">C129</strain>
    </source>
</reference>
<feature type="compositionally biased region" description="Polar residues" evidence="1">
    <location>
        <begin position="779"/>
        <end position="793"/>
    </location>
</feature>
<dbReference type="EMBL" id="GL439434">
    <property type="protein sequence ID" value="EFN67298.1"/>
    <property type="molecule type" value="Genomic_DNA"/>
</dbReference>
<evidence type="ECO:0000256" key="1">
    <source>
        <dbReference type="SAM" id="MobiDB-lite"/>
    </source>
</evidence>
<feature type="region of interest" description="Disordered" evidence="1">
    <location>
        <begin position="1026"/>
        <end position="1051"/>
    </location>
</feature>
<feature type="region of interest" description="Disordered" evidence="1">
    <location>
        <begin position="1256"/>
        <end position="1288"/>
    </location>
</feature>
<dbReference type="InParanoid" id="E2AGY3"/>
<feature type="region of interest" description="Disordered" evidence="1">
    <location>
        <begin position="1149"/>
        <end position="1176"/>
    </location>
</feature>
<name>E2AGY3_CAMFO</name>
<protein>
    <submittedName>
        <fullName evidence="2">Uncharacterized protein</fullName>
    </submittedName>
</protein>
<feature type="compositionally biased region" description="Basic and acidic residues" evidence="1">
    <location>
        <begin position="1026"/>
        <end position="1039"/>
    </location>
</feature>
<sequence length="1343" mass="150386">MASRKHDKSGYEVDSYVTEYLNPGQIVSLIDNVLLVAKDLNVRPTIIDRRKQIRSRLFPARLKSPVPIVMIHRANMQLNQCFPRRRSVSQVGISIHSSRPGAVTASGVTATEMYGNCTRLTYRLGVARGLSKCLLVVSLTQHPPADTRRELARKPTEITRPPLIETEQKSDGKRDLGVDREIKEVADNELAISCICHKAKFSAKNVHHPVPLSEPFSDNRQQHSSSVESGFTSDVVYATNRTTKPDGVPRVHNCSFVDRNHVKIEMYLLLAKTIHQAFRLYSYSLLPLLCLYCDRRLVFNPMDPLDSCNSIGDMCQPGRLVYVARIAMAILTRQREPSLDPLPTCIMNHASQFQLETTILLYVNSTSAIKANHIHSLFIYNKRSRIRQIRRGDRQMVSVKDSLASWSIRSCSNQRSGNPEKSIVKILPNFTSVLRINEKTVGGRERFLTWLKDIFNKSIEDRSHEADTSIVTIDRATTTLDHPEITVPKPPADSSGKVGVINQKLTNFNAIQSMTKFVDGNFRTEKYHAENDKKCANAIQQSTTYISSQSSELGKILQRETDSNFAWFDPGEVHRSERITMKFATRDSDAAAHYHRYTSPRHCYRLPPRIKRPFLESCALNRNIGVSTRAIADFAPRNSKPPVREPNMPKKEKDEKKDKKEKKKPVIRTDGESADSSENRAKMIANDNPKSDLDTGFHEWGVKLVEEPAAEASDNDNLAEKSRQYVTKQFWGVNLKRAKPDVEDVPSPASEGPRRAAKEHRNASPISESSDTIVDETRSNASSSLNASTKVPSNLKGTTAEYLSTPSYQANLISPSSDSIMPQQGKTDADSSLNSEALQRIIKASPDVLKEPITIEEYNVPEGATLNTEITAWKILAMRSNTVAQEDHMSPDNVENMEMLSIRPEAPQPKLDVRVVKSAEDALEDDHEIDQISSGYKAVKPTEIKHFGSPQKPDGYVSSKRLHTASMQIRYTHRYISRYIATLSINSVLIDKTTRMRCSRFTSAFSTNPENSKEIIKILNQQGKEKLDSKSWKKEERSNDSNNSLSIKRPHLASLESRTFSNSSKKPSDTDNLAETLNVIANKEMEISLKESQTTDHRKKIARLSSEPAQKDESRFKDEDVQDEIERYENSTASYIDSRKDATYIDFETPSADPIKSPNAKLNEEDSNIESDKNATLNPNVEDVKDEYIVDGDYVRFPGDPYPYNKENLDKWRASRFIHRPAKPVKPETKFDSVSVTQSRNTNGNVYANVPRDSHAGAAMKTSGSGDGAGAKNAGHSGSGFRRVSPRSQRAVSDCLRGDAADVLGLRGWTEAFSRLDVGGEMDGAAVRRGGGGDDASSRVYHQ</sequence>